<name>A0A845UW61_9GAMM</name>
<feature type="transmembrane region" description="Helical" evidence="7">
    <location>
        <begin position="101"/>
        <end position="122"/>
    </location>
</feature>
<keyword evidence="7" id="KW-0472">Membrane</keyword>
<evidence type="ECO:0000256" key="5">
    <source>
        <dbReference type="ARBA" id="ARBA00022777"/>
    </source>
</evidence>
<keyword evidence="5" id="KW-0418">Kinase</keyword>
<dbReference type="SMART" id="SM00387">
    <property type="entry name" value="HATPase_c"/>
    <property type="match status" value="1"/>
</dbReference>
<gene>
    <name evidence="9" type="ORF">G3I74_08110</name>
</gene>
<keyword evidence="6" id="KW-0902">Two-component regulatory system</keyword>
<dbReference type="SUPFAM" id="SSF47384">
    <property type="entry name" value="Homodimeric domain of signal transducing histidine kinase"/>
    <property type="match status" value="1"/>
</dbReference>
<dbReference type="RefSeq" id="WP_164211079.1">
    <property type="nucleotide sequence ID" value="NZ_JAAGSC010000040.1"/>
</dbReference>
<feature type="transmembrane region" description="Helical" evidence="7">
    <location>
        <begin position="196"/>
        <end position="218"/>
    </location>
</feature>
<dbReference type="SUPFAM" id="SSF55874">
    <property type="entry name" value="ATPase domain of HSP90 chaperone/DNA topoisomerase II/histidine kinase"/>
    <property type="match status" value="1"/>
</dbReference>
<dbReference type="SMART" id="SM00388">
    <property type="entry name" value="HisKA"/>
    <property type="match status" value="1"/>
</dbReference>
<dbReference type="InterPro" id="IPR036097">
    <property type="entry name" value="HisK_dim/P_sf"/>
</dbReference>
<dbReference type="PANTHER" id="PTHR43711:SF26">
    <property type="entry name" value="SENSOR HISTIDINE KINASE RCSC"/>
    <property type="match status" value="1"/>
</dbReference>
<feature type="domain" description="Histidine kinase" evidence="8">
    <location>
        <begin position="246"/>
        <end position="504"/>
    </location>
</feature>
<evidence type="ECO:0000313" key="9">
    <source>
        <dbReference type="EMBL" id="NDY95687.1"/>
    </source>
</evidence>
<dbReference type="PROSITE" id="PS50109">
    <property type="entry name" value="HIS_KIN"/>
    <property type="match status" value="1"/>
</dbReference>
<dbReference type="InterPro" id="IPR003594">
    <property type="entry name" value="HATPase_dom"/>
</dbReference>
<evidence type="ECO:0000256" key="4">
    <source>
        <dbReference type="ARBA" id="ARBA00022679"/>
    </source>
</evidence>
<sequence>MSTFSAFDVGTLLLTVAITALVATGLLAVSALRHHREVKGLPYWTASGVFLSIAGPLFMMQHEGLTFLSVFLPNTFSLVGLFLIGVGLSRLHRQSLGRADWIVIIAVVGISGIFLLFAATGWPGVEGRITAAAAGITVTTIYIMWCLPRAFAGTLVGGSITGAAVVLIGSSIMQVVNVLFISDTDATGLVQLDSLHVLFVVTQMAATITLLFALVLVVPHQLATQKEDLTERIKKASEAKSRFLTGVAHDLRSPLSLISAFGEILAERLKGEEQKFVHDICLAANELNGMAESLTELARLEEGAIKLERRPTPVGALIRDVADAARFAAAQAGIDLRTDTPEPATDADSPGDTDLMAMTNTQSLRRVVKNLVRNALSYSKQGDIVMLGVYASRAPGARRAYGAGIDQTVSRKRGPDIRVGQDTEAEPAKANAVVITITDTGPGIEPEFMDDLFEPFARNAPETEGTGLGLAITKELVEAMSGTISVQSKLGEGTRFEIRLPFANHA</sequence>
<evidence type="ECO:0000256" key="1">
    <source>
        <dbReference type="ARBA" id="ARBA00000085"/>
    </source>
</evidence>
<keyword evidence="4" id="KW-0808">Transferase</keyword>
<comment type="caution">
    <text evidence="9">The sequence shown here is derived from an EMBL/GenBank/DDBJ whole genome shotgun (WGS) entry which is preliminary data.</text>
</comment>
<keyword evidence="7" id="KW-1133">Transmembrane helix</keyword>
<evidence type="ECO:0000256" key="2">
    <source>
        <dbReference type="ARBA" id="ARBA00012438"/>
    </source>
</evidence>
<keyword evidence="10" id="KW-1185">Reference proteome</keyword>
<accession>A0A845UW61</accession>
<dbReference type="InterPro" id="IPR004358">
    <property type="entry name" value="Sig_transdc_His_kin-like_C"/>
</dbReference>
<keyword evidence="7" id="KW-0812">Transmembrane</keyword>
<feature type="transmembrane region" description="Helical" evidence="7">
    <location>
        <begin position="65"/>
        <end position="89"/>
    </location>
</feature>
<dbReference type="AlphaFoldDB" id="A0A845UW61"/>
<reference evidence="9 10" key="1">
    <citation type="submission" date="2020-02" db="EMBL/GenBank/DDBJ databases">
        <authorList>
            <person name="Zhang X.-Y."/>
        </authorList>
    </citation>
    <scope>NUCLEOTIDE SEQUENCE [LARGE SCALE GENOMIC DNA]</scope>
    <source>
        <strain evidence="9 10">C33</strain>
    </source>
</reference>
<evidence type="ECO:0000313" key="10">
    <source>
        <dbReference type="Proteomes" id="UP000484885"/>
    </source>
</evidence>
<dbReference type="InterPro" id="IPR003661">
    <property type="entry name" value="HisK_dim/P_dom"/>
</dbReference>
<dbReference type="CDD" id="cd00082">
    <property type="entry name" value="HisKA"/>
    <property type="match status" value="1"/>
</dbReference>
<dbReference type="InterPro" id="IPR005467">
    <property type="entry name" value="His_kinase_dom"/>
</dbReference>
<dbReference type="Pfam" id="PF00512">
    <property type="entry name" value="HisKA"/>
    <property type="match status" value="1"/>
</dbReference>
<dbReference type="Gene3D" id="3.30.565.10">
    <property type="entry name" value="Histidine kinase-like ATPase, C-terminal domain"/>
    <property type="match status" value="1"/>
</dbReference>
<dbReference type="Proteomes" id="UP000484885">
    <property type="component" value="Unassembled WGS sequence"/>
</dbReference>
<evidence type="ECO:0000256" key="6">
    <source>
        <dbReference type="ARBA" id="ARBA00023012"/>
    </source>
</evidence>
<dbReference type="Pfam" id="PF02518">
    <property type="entry name" value="HATPase_c"/>
    <property type="match status" value="1"/>
</dbReference>
<dbReference type="Gene3D" id="1.10.287.130">
    <property type="match status" value="1"/>
</dbReference>
<dbReference type="PANTHER" id="PTHR43711">
    <property type="entry name" value="TWO-COMPONENT HISTIDINE KINASE"/>
    <property type="match status" value="1"/>
</dbReference>
<evidence type="ECO:0000256" key="7">
    <source>
        <dbReference type="SAM" id="Phobius"/>
    </source>
</evidence>
<dbReference type="EMBL" id="JAAGSC010000040">
    <property type="protein sequence ID" value="NDY95687.1"/>
    <property type="molecule type" value="Genomic_DNA"/>
</dbReference>
<dbReference type="PRINTS" id="PR00344">
    <property type="entry name" value="BCTRLSENSOR"/>
</dbReference>
<dbReference type="GO" id="GO:0000155">
    <property type="term" value="F:phosphorelay sensor kinase activity"/>
    <property type="evidence" value="ECO:0007669"/>
    <property type="project" value="InterPro"/>
</dbReference>
<dbReference type="InterPro" id="IPR036890">
    <property type="entry name" value="HATPase_C_sf"/>
</dbReference>
<evidence type="ECO:0000256" key="3">
    <source>
        <dbReference type="ARBA" id="ARBA00022553"/>
    </source>
</evidence>
<dbReference type="EC" id="2.7.13.3" evidence="2"/>
<feature type="transmembrane region" description="Helical" evidence="7">
    <location>
        <begin position="154"/>
        <end position="176"/>
    </location>
</feature>
<evidence type="ECO:0000259" key="8">
    <source>
        <dbReference type="PROSITE" id="PS50109"/>
    </source>
</evidence>
<organism evidence="9 10">
    <name type="scientific">Wenzhouxiangella limi</name>
    <dbReference type="NCBI Taxonomy" id="2707351"/>
    <lineage>
        <taxon>Bacteria</taxon>
        <taxon>Pseudomonadati</taxon>
        <taxon>Pseudomonadota</taxon>
        <taxon>Gammaproteobacteria</taxon>
        <taxon>Chromatiales</taxon>
        <taxon>Wenzhouxiangellaceae</taxon>
        <taxon>Wenzhouxiangella</taxon>
    </lineage>
</organism>
<feature type="transmembrane region" description="Helical" evidence="7">
    <location>
        <begin position="6"/>
        <end position="29"/>
    </location>
</feature>
<protein>
    <recommendedName>
        <fullName evidence="2">histidine kinase</fullName>
        <ecNumber evidence="2">2.7.13.3</ecNumber>
    </recommendedName>
</protein>
<feature type="transmembrane region" description="Helical" evidence="7">
    <location>
        <begin position="41"/>
        <end position="59"/>
    </location>
</feature>
<comment type="catalytic activity">
    <reaction evidence="1">
        <text>ATP + protein L-histidine = ADP + protein N-phospho-L-histidine.</text>
        <dbReference type="EC" id="2.7.13.3"/>
    </reaction>
</comment>
<dbReference type="InterPro" id="IPR050736">
    <property type="entry name" value="Sensor_HK_Regulatory"/>
</dbReference>
<feature type="transmembrane region" description="Helical" evidence="7">
    <location>
        <begin position="128"/>
        <end position="147"/>
    </location>
</feature>
<proteinExistence type="predicted"/>
<keyword evidence="3" id="KW-0597">Phosphoprotein</keyword>